<gene>
    <name evidence="1" type="ORF">RPERSI_LOCUS18815</name>
</gene>
<accession>A0ACA9RDA2</accession>
<reference evidence="1" key="1">
    <citation type="submission" date="2021-06" db="EMBL/GenBank/DDBJ databases">
        <authorList>
            <person name="Kallberg Y."/>
            <person name="Tangrot J."/>
            <person name="Rosling A."/>
        </authorList>
    </citation>
    <scope>NUCLEOTIDE SEQUENCE</scope>
    <source>
        <strain evidence="1">MA461A</strain>
    </source>
</reference>
<keyword evidence="2" id="KW-1185">Reference proteome</keyword>
<organism evidence="1 2">
    <name type="scientific">Racocetra persica</name>
    <dbReference type="NCBI Taxonomy" id="160502"/>
    <lineage>
        <taxon>Eukaryota</taxon>
        <taxon>Fungi</taxon>
        <taxon>Fungi incertae sedis</taxon>
        <taxon>Mucoromycota</taxon>
        <taxon>Glomeromycotina</taxon>
        <taxon>Glomeromycetes</taxon>
        <taxon>Diversisporales</taxon>
        <taxon>Gigasporaceae</taxon>
        <taxon>Racocetra</taxon>
    </lineage>
</organism>
<comment type="caution">
    <text evidence="1">The sequence shown here is derived from an EMBL/GenBank/DDBJ whole genome shotgun (WGS) entry which is preliminary data.</text>
</comment>
<evidence type="ECO:0000313" key="1">
    <source>
        <dbReference type="EMBL" id="CAG8789026.1"/>
    </source>
</evidence>
<name>A0ACA9RDA2_9GLOM</name>
<dbReference type="Proteomes" id="UP000789920">
    <property type="component" value="Unassembled WGS sequence"/>
</dbReference>
<evidence type="ECO:0000313" key="2">
    <source>
        <dbReference type="Proteomes" id="UP000789920"/>
    </source>
</evidence>
<dbReference type="EMBL" id="CAJVQC010050420">
    <property type="protein sequence ID" value="CAG8789026.1"/>
    <property type="molecule type" value="Genomic_DNA"/>
</dbReference>
<feature type="non-terminal residue" evidence="1">
    <location>
        <position position="522"/>
    </location>
</feature>
<protein>
    <submittedName>
        <fullName evidence="1">17914_t:CDS:1</fullName>
    </submittedName>
</protein>
<proteinExistence type="predicted"/>
<sequence>MTEKQAREILNTINNGKFLIRIKFIQDDSVYGDEHQTKIAFKIIDKYEPIRESKKVGRKYAKGGPNVILTKKMKLGFWVGIDKKFLVREVSKQSEVERLESNTVVYELYRIRKPDINRLMPIKDGVLNCVAQRVVEHFDQAKRGHGLTNIYWQKIDTWKKKMRIPGARVQDVADLEKIFKRPIKLLDITHSTIFNSGKYQSDRMVEYYKDDTWEAISNALREPQAIWLMGKGIINEKKKLILSESLKVVDLAEQIFGANYAKSRLANEINEWHPISGKINDVIRQACVEHRHASMQGQGEYAPWFNRFRHPTHHLVRVAVNRKLPKDDITGFAQIRSFKFAPNIYPVIPVWYGKHFASQNGKGCVKSKEWALIVLLQYLLETGILEDLTIREVIISLTQQTKVWLPENRDISCAIIDKFTQGGKIDEKRLTHRLVTDEGKLDFLIKDCTDARTFARREKCLLGFILIYYEGHQSQYTHLRTSIDASRFDPNEVVRIATDSIYVQKEALYKIENIPAFFKQVE</sequence>